<dbReference type="Proteomes" id="UP000199481">
    <property type="component" value="Unassembled WGS sequence"/>
</dbReference>
<protein>
    <submittedName>
        <fullName evidence="2">6-phosphogluconolactonase</fullName>
    </submittedName>
</protein>
<dbReference type="OrthoDB" id="9790815at2"/>
<reference evidence="3" key="1">
    <citation type="submission" date="2016-10" db="EMBL/GenBank/DDBJ databases">
        <authorList>
            <person name="Varghese N."/>
            <person name="Submissions S."/>
        </authorList>
    </citation>
    <scope>NUCLEOTIDE SEQUENCE [LARGE SCALE GENOMIC DNA]</scope>
    <source>
        <strain evidence="3">MPL-11</strain>
    </source>
</reference>
<sequence length="352" mass="38641">MKETIYLGTYTKGNSEGIYEIILNTQTKRLEEAKLLAKVGNPTYLALSNGKDIIYSVSKTATGGGLAAFKKKPATSYENTATLFEKTSELIEENAAPPCYVAYDADRSLVYTTSYHDGFVSVYKTDNKGNLTLTDVKQHEGSSIHENQEKAHAHYLNLTPDRQYVVACDLGTDKVYTYKVSEDGKLDLASTYTAKPGTGPRHLVFHPNGKFAYLVGELTSEIVVLAYNAADGSFETVQTVSSIPDTHTTFNSGSAVRVTEDGRFLYSSNRGHNSIAVYAINETGDSIERIQLIPSEGDTPRDFALDPSEQFVVVGHQNSDKLTLFERDAETGLLSLLQKDVYAPECVCVTFD</sequence>
<dbReference type="InterPro" id="IPR050282">
    <property type="entry name" value="Cycloisomerase_2"/>
</dbReference>
<dbReference type="FunFam" id="2.130.10.10:FF:000306">
    <property type="entry name" value="3-carboxymuconate cyclase"/>
    <property type="match status" value="1"/>
</dbReference>
<evidence type="ECO:0000256" key="1">
    <source>
        <dbReference type="ARBA" id="ARBA00005564"/>
    </source>
</evidence>
<dbReference type="SUPFAM" id="SSF51004">
    <property type="entry name" value="C-terminal (heme d1) domain of cytochrome cd1-nitrite reductase"/>
    <property type="match status" value="1"/>
</dbReference>
<comment type="similarity">
    <text evidence="1">Belongs to the cycloisomerase 2 family.</text>
</comment>
<dbReference type="PANTHER" id="PTHR30344">
    <property type="entry name" value="6-PHOSPHOGLUCONOLACTONASE-RELATED"/>
    <property type="match status" value="1"/>
</dbReference>
<proteinExistence type="inferred from homology"/>
<dbReference type="GO" id="GO:0005829">
    <property type="term" value="C:cytosol"/>
    <property type="evidence" value="ECO:0007669"/>
    <property type="project" value="TreeGrafter"/>
</dbReference>
<dbReference type="Pfam" id="PF10282">
    <property type="entry name" value="Lactonase"/>
    <property type="match status" value="1"/>
</dbReference>
<name>A0A1H0YPV0_9LACT</name>
<dbReference type="GO" id="GO:0017057">
    <property type="term" value="F:6-phosphogluconolactonase activity"/>
    <property type="evidence" value="ECO:0007669"/>
    <property type="project" value="TreeGrafter"/>
</dbReference>
<accession>A0A1H0YPV0</accession>
<gene>
    <name evidence="2" type="ORF">SAMN04487752_1087</name>
</gene>
<dbReference type="InterPro" id="IPR019405">
    <property type="entry name" value="Lactonase_7-beta_prop"/>
</dbReference>
<dbReference type="Gene3D" id="2.130.10.10">
    <property type="entry name" value="YVTN repeat-like/Quinoprotein amine dehydrogenase"/>
    <property type="match status" value="1"/>
</dbReference>
<keyword evidence="3" id="KW-1185">Reference proteome</keyword>
<dbReference type="AlphaFoldDB" id="A0A1H0YPV0"/>
<evidence type="ECO:0000313" key="3">
    <source>
        <dbReference type="Proteomes" id="UP000199481"/>
    </source>
</evidence>
<dbReference type="InterPro" id="IPR011048">
    <property type="entry name" value="Haem_d1_sf"/>
</dbReference>
<dbReference type="InterPro" id="IPR015943">
    <property type="entry name" value="WD40/YVTN_repeat-like_dom_sf"/>
</dbReference>
<dbReference type="RefSeq" id="WP_089975918.1">
    <property type="nucleotide sequence ID" value="NZ_CP084916.1"/>
</dbReference>
<dbReference type="PANTHER" id="PTHR30344:SF1">
    <property type="entry name" value="6-PHOSPHOGLUCONOLACTONASE"/>
    <property type="match status" value="1"/>
</dbReference>
<evidence type="ECO:0000313" key="2">
    <source>
        <dbReference type="EMBL" id="SDQ17252.1"/>
    </source>
</evidence>
<dbReference type="EMBL" id="FNJW01000008">
    <property type="protein sequence ID" value="SDQ17252.1"/>
    <property type="molecule type" value="Genomic_DNA"/>
</dbReference>
<organism evidence="2 3">
    <name type="scientific">Carnobacterium viridans</name>
    <dbReference type="NCBI Taxonomy" id="174587"/>
    <lineage>
        <taxon>Bacteria</taxon>
        <taxon>Bacillati</taxon>
        <taxon>Bacillota</taxon>
        <taxon>Bacilli</taxon>
        <taxon>Lactobacillales</taxon>
        <taxon>Carnobacteriaceae</taxon>
        <taxon>Carnobacterium</taxon>
    </lineage>
</organism>